<evidence type="ECO:0000256" key="1">
    <source>
        <dbReference type="ARBA" id="ARBA00006226"/>
    </source>
</evidence>
<dbReference type="InterPro" id="IPR051803">
    <property type="entry name" value="TA_system_RelE-like_toxin"/>
</dbReference>
<evidence type="ECO:0000256" key="2">
    <source>
        <dbReference type="ARBA" id="ARBA00022649"/>
    </source>
</evidence>
<dbReference type="PANTHER" id="PTHR33755">
    <property type="entry name" value="TOXIN PARE1-RELATED"/>
    <property type="match status" value="1"/>
</dbReference>
<dbReference type="InterPro" id="IPR007712">
    <property type="entry name" value="RelE/ParE_toxin"/>
</dbReference>
<dbReference type="NCBIfam" id="TIGR02385">
    <property type="entry name" value="RelE_StbE"/>
    <property type="match status" value="1"/>
</dbReference>
<accession>A0ABU5J1K6</accession>
<comment type="similarity">
    <text evidence="1">Belongs to the RelE toxin family.</text>
</comment>
<dbReference type="Gene3D" id="3.30.2310.20">
    <property type="entry name" value="RelE-like"/>
    <property type="match status" value="1"/>
</dbReference>
<gene>
    <name evidence="3" type="ORF">SM124_16400</name>
</gene>
<keyword evidence="4" id="KW-1185">Reference proteome</keyword>
<organism evidence="3 4">
    <name type="scientific">Robertmurraya mangrovi</name>
    <dbReference type="NCBI Taxonomy" id="3098077"/>
    <lineage>
        <taxon>Bacteria</taxon>
        <taxon>Bacillati</taxon>
        <taxon>Bacillota</taxon>
        <taxon>Bacilli</taxon>
        <taxon>Bacillales</taxon>
        <taxon>Bacillaceae</taxon>
        <taxon>Robertmurraya</taxon>
    </lineage>
</organism>
<dbReference type="Pfam" id="PF05016">
    <property type="entry name" value="ParE_toxin"/>
    <property type="match status" value="1"/>
</dbReference>
<reference evidence="3 4" key="1">
    <citation type="submission" date="2023-11" db="EMBL/GenBank/DDBJ databases">
        <title>Bacillus jintuensis, isolated from a mudflat on the Beibu Gulf coast.</title>
        <authorList>
            <person name="Li M."/>
        </authorList>
    </citation>
    <scope>NUCLEOTIDE SEQUENCE [LARGE SCALE GENOMIC DNA]</scope>
    <source>
        <strain evidence="3 4">31A1R</strain>
    </source>
</reference>
<keyword evidence="2" id="KW-1277">Toxin-antitoxin system</keyword>
<dbReference type="RefSeq" id="WP_322447594.1">
    <property type="nucleotide sequence ID" value="NZ_JAXOFX010000012.1"/>
</dbReference>
<comment type="caution">
    <text evidence="3">The sequence shown here is derived from an EMBL/GenBank/DDBJ whole genome shotgun (WGS) entry which is preliminary data.</text>
</comment>
<dbReference type="Proteomes" id="UP001290455">
    <property type="component" value="Unassembled WGS sequence"/>
</dbReference>
<evidence type="ECO:0000313" key="3">
    <source>
        <dbReference type="EMBL" id="MDZ5473300.1"/>
    </source>
</evidence>
<sequence>MQQKKQIKYTPAAIDDMDEIFSYISYDNVDAAGRLLENLDHHIGNLASFPNLGTMLSEEKYTLVDRGYRFIVVHPYLVFYKIMDESIIIHRILHGRRDFLRDLFDDFTK</sequence>
<dbReference type="EMBL" id="JAXOFX010000012">
    <property type="protein sequence ID" value="MDZ5473300.1"/>
    <property type="molecule type" value="Genomic_DNA"/>
</dbReference>
<name>A0ABU5J1K6_9BACI</name>
<dbReference type="InterPro" id="IPR035093">
    <property type="entry name" value="RelE/ParE_toxin_dom_sf"/>
</dbReference>
<proteinExistence type="inferred from homology"/>
<evidence type="ECO:0000313" key="4">
    <source>
        <dbReference type="Proteomes" id="UP001290455"/>
    </source>
</evidence>
<protein>
    <submittedName>
        <fullName evidence="3">Type II toxin-antitoxin system RelE/ParE family toxin</fullName>
    </submittedName>
</protein>